<dbReference type="Pfam" id="PF02163">
    <property type="entry name" value="Peptidase_M50"/>
    <property type="match status" value="2"/>
</dbReference>
<keyword evidence="8 11" id="KW-1133">Transmembrane helix</keyword>
<reference evidence="13 14" key="1">
    <citation type="submission" date="2019-04" db="EMBL/GenBank/DDBJ databases">
        <authorList>
            <person name="Li Y."/>
            <person name="Wang J."/>
        </authorList>
    </citation>
    <scope>NUCLEOTIDE SEQUENCE [LARGE SCALE GENOMIC DNA]</scope>
    <source>
        <strain evidence="13 14">DSM 14668</strain>
    </source>
</reference>
<name>A0A4U1JGZ7_9BACT</name>
<dbReference type="InterPro" id="IPR008915">
    <property type="entry name" value="Peptidase_M50"/>
</dbReference>
<dbReference type="PROSITE" id="PS50106">
    <property type="entry name" value="PDZ"/>
    <property type="match status" value="1"/>
</dbReference>
<comment type="cofactor">
    <cofactor evidence="1">
        <name>Zn(2+)</name>
        <dbReference type="ChEBI" id="CHEBI:29105"/>
    </cofactor>
</comment>
<dbReference type="GO" id="GO:0006508">
    <property type="term" value="P:proteolysis"/>
    <property type="evidence" value="ECO:0007669"/>
    <property type="project" value="UniProtKB-KW"/>
</dbReference>
<dbReference type="CDD" id="cd06163">
    <property type="entry name" value="S2P-M50_PDZ_RseP-like"/>
    <property type="match status" value="1"/>
</dbReference>
<keyword evidence="10 11" id="KW-0472">Membrane</keyword>
<dbReference type="Gene3D" id="2.30.42.10">
    <property type="match status" value="1"/>
</dbReference>
<dbReference type="OrthoDB" id="9782003at2"/>
<keyword evidence="6" id="KW-0378">Hydrolase</keyword>
<dbReference type="EMBL" id="SSMQ01000008">
    <property type="protein sequence ID" value="TKD09970.1"/>
    <property type="molecule type" value="Genomic_DNA"/>
</dbReference>
<keyword evidence="9 13" id="KW-0482">Metalloprotease</keyword>
<evidence type="ECO:0000256" key="2">
    <source>
        <dbReference type="ARBA" id="ARBA00004141"/>
    </source>
</evidence>
<evidence type="ECO:0000256" key="6">
    <source>
        <dbReference type="ARBA" id="ARBA00022801"/>
    </source>
</evidence>
<dbReference type="RefSeq" id="WP_136928769.1">
    <property type="nucleotide sequence ID" value="NZ_SSMQ01000008.1"/>
</dbReference>
<dbReference type="CDD" id="cd23081">
    <property type="entry name" value="cpPDZ_EcRseP-like"/>
    <property type="match status" value="1"/>
</dbReference>
<feature type="domain" description="PDZ" evidence="12">
    <location>
        <begin position="115"/>
        <end position="211"/>
    </location>
</feature>
<accession>A0A4U1JGZ7</accession>
<evidence type="ECO:0000256" key="10">
    <source>
        <dbReference type="ARBA" id="ARBA00023136"/>
    </source>
</evidence>
<dbReference type="GO" id="GO:0016020">
    <property type="term" value="C:membrane"/>
    <property type="evidence" value="ECO:0007669"/>
    <property type="project" value="UniProtKB-SubCell"/>
</dbReference>
<comment type="subcellular location">
    <subcellularLocation>
        <location evidence="2">Membrane</location>
        <topology evidence="2">Multi-pass membrane protein</topology>
    </subcellularLocation>
</comment>
<dbReference type="InterPro" id="IPR004387">
    <property type="entry name" value="Pept_M50_Zn"/>
</dbReference>
<keyword evidence="14" id="KW-1185">Reference proteome</keyword>
<dbReference type="InterPro" id="IPR001478">
    <property type="entry name" value="PDZ"/>
</dbReference>
<feature type="transmembrane region" description="Helical" evidence="11">
    <location>
        <begin position="296"/>
        <end position="316"/>
    </location>
</feature>
<evidence type="ECO:0000256" key="8">
    <source>
        <dbReference type="ARBA" id="ARBA00022989"/>
    </source>
</evidence>
<keyword evidence="5 11" id="KW-0812">Transmembrane</keyword>
<gene>
    <name evidence="13" type="ORF">E8A74_10195</name>
</gene>
<dbReference type="PANTHER" id="PTHR42837">
    <property type="entry name" value="REGULATOR OF SIGMA-E PROTEASE RSEP"/>
    <property type="match status" value="1"/>
</dbReference>
<evidence type="ECO:0000256" key="11">
    <source>
        <dbReference type="SAM" id="Phobius"/>
    </source>
</evidence>
<evidence type="ECO:0000256" key="7">
    <source>
        <dbReference type="ARBA" id="ARBA00022833"/>
    </source>
</evidence>
<sequence>MFGILALALLMVVHEGGHFLAARTFGMRVLKFSIGFGPTFFKISPKDGYYWFTSAAEKVKLRLWKHDAEKQGPTVYQVAMIPFLAYVQIDGMNPLEEVDPKDKGNFSNGSLWGRIVTIFSGPLANYLFASVFFFGATLYGGKAAEVVINNERQLLTYVDALPGRPAHNAGVQPGDKIVEVAGTPVGTWNEMAEQISKRPGEPIKVVVERKVDENHEERKSLDITPSNEDGKGKIGVAPHKLPVPLKEAAIFALTEPPKVVKSIGAGLSQLFRGNTEDLGGPLRMMKETEDAAKQGLAAYLWLLGVLSAYIGIFNLLPFPALDGGRLVFLAYEAVTRRKPNAMVEVYTNGFGILTLLGLALYITVFKDVPHMLSK</sequence>
<keyword evidence="7" id="KW-0862">Zinc</keyword>
<evidence type="ECO:0000256" key="4">
    <source>
        <dbReference type="ARBA" id="ARBA00022670"/>
    </source>
</evidence>
<dbReference type="SUPFAM" id="SSF50156">
    <property type="entry name" value="PDZ domain-like"/>
    <property type="match status" value="1"/>
</dbReference>
<feature type="transmembrane region" description="Helical" evidence="11">
    <location>
        <begin position="345"/>
        <end position="364"/>
    </location>
</feature>
<dbReference type="PANTHER" id="PTHR42837:SF2">
    <property type="entry name" value="MEMBRANE METALLOPROTEASE ARASP2, CHLOROPLASTIC-RELATED"/>
    <property type="match status" value="1"/>
</dbReference>
<dbReference type="Proteomes" id="UP000309215">
    <property type="component" value="Unassembled WGS sequence"/>
</dbReference>
<evidence type="ECO:0000313" key="14">
    <source>
        <dbReference type="Proteomes" id="UP000309215"/>
    </source>
</evidence>
<dbReference type="InterPro" id="IPR036034">
    <property type="entry name" value="PDZ_sf"/>
</dbReference>
<evidence type="ECO:0000256" key="5">
    <source>
        <dbReference type="ARBA" id="ARBA00022692"/>
    </source>
</evidence>
<proteinExistence type="inferred from homology"/>
<dbReference type="GO" id="GO:0004222">
    <property type="term" value="F:metalloendopeptidase activity"/>
    <property type="evidence" value="ECO:0007669"/>
    <property type="project" value="InterPro"/>
</dbReference>
<dbReference type="SMART" id="SM00228">
    <property type="entry name" value="PDZ"/>
    <property type="match status" value="1"/>
</dbReference>
<evidence type="ECO:0000256" key="9">
    <source>
        <dbReference type="ARBA" id="ARBA00023049"/>
    </source>
</evidence>
<comment type="similarity">
    <text evidence="3">Belongs to the peptidase M50B family.</text>
</comment>
<organism evidence="13 14">
    <name type="scientific">Polyangium fumosum</name>
    <dbReference type="NCBI Taxonomy" id="889272"/>
    <lineage>
        <taxon>Bacteria</taxon>
        <taxon>Pseudomonadati</taxon>
        <taxon>Myxococcota</taxon>
        <taxon>Polyangia</taxon>
        <taxon>Polyangiales</taxon>
        <taxon>Polyangiaceae</taxon>
        <taxon>Polyangium</taxon>
    </lineage>
</organism>
<dbReference type="Pfam" id="PF17820">
    <property type="entry name" value="PDZ_6"/>
    <property type="match status" value="1"/>
</dbReference>
<evidence type="ECO:0000256" key="1">
    <source>
        <dbReference type="ARBA" id="ARBA00001947"/>
    </source>
</evidence>
<dbReference type="InterPro" id="IPR041489">
    <property type="entry name" value="PDZ_6"/>
</dbReference>
<dbReference type="AlphaFoldDB" id="A0A4U1JGZ7"/>
<evidence type="ECO:0000256" key="3">
    <source>
        <dbReference type="ARBA" id="ARBA00007931"/>
    </source>
</evidence>
<evidence type="ECO:0000259" key="12">
    <source>
        <dbReference type="PROSITE" id="PS50106"/>
    </source>
</evidence>
<protein>
    <submittedName>
        <fullName evidence="13">RIP metalloprotease</fullName>
    </submittedName>
</protein>
<evidence type="ECO:0000313" key="13">
    <source>
        <dbReference type="EMBL" id="TKD09970.1"/>
    </source>
</evidence>
<comment type="caution">
    <text evidence="13">The sequence shown here is derived from an EMBL/GenBank/DDBJ whole genome shotgun (WGS) entry which is preliminary data.</text>
</comment>
<keyword evidence="4 13" id="KW-0645">Protease</keyword>